<dbReference type="EMBL" id="NAJL01000009">
    <property type="protein sequence ID" value="TKA31112.1"/>
    <property type="molecule type" value="Genomic_DNA"/>
</dbReference>
<evidence type="ECO:0000313" key="2">
    <source>
        <dbReference type="Proteomes" id="UP000308549"/>
    </source>
</evidence>
<name>A0A4U0U8W6_9PEZI</name>
<comment type="caution">
    <text evidence="1">The sequence shown here is derived from an EMBL/GenBank/DDBJ whole genome shotgun (WGS) entry which is preliminary data.</text>
</comment>
<gene>
    <name evidence="1" type="ORF">B0A50_02081</name>
</gene>
<dbReference type="SUPFAM" id="SSF52833">
    <property type="entry name" value="Thioredoxin-like"/>
    <property type="match status" value="1"/>
</dbReference>
<dbReference type="PANTHER" id="PTHR21148">
    <property type="entry name" value="THIOREDOXIN DOMAIN-CONTAINING PROTEIN 9"/>
    <property type="match status" value="1"/>
</dbReference>
<dbReference type="OrthoDB" id="10257948at2759"/>
<reference evidence="1 2" key="1">
    <citation type="submission" date="2017-03" db="EMBL/GenBank/DDBJ databases">
        <title>Genomes of endolithic fungi from Antarctica.</title>
        <authorList>
            <person name="Coleine C."/>
            <person name="Masonjones S."/>
            <person name="Stajich J.E."/>
        </authorList>
    </citation>
    <scope>NUCLEOTIDE SEQUENCE [LARGE SCALE GENOMIC DNA]</scope>
    <source>
        <strain evidence="1 2">CCFEE 6315</strain>
    </source>
</reference>
<accession>A0A4U0U8W6</accession>
<organism evidence="1 2">
    <name type="scientific">Salinomyces thailandicus</name>
    <dbReference type="NCBI Taxonomy" id="706561"/>
    <lineage>
        <taxon>Eukaryota</taxon>
        <taxon>Fungi</taxon>
        <taxon>Dikarya</taxon>
        <taxon>Ascomycota</taxon>
        <taxon>Pezizomycotina</taxon>
        <taxon>Dothideomycetes</taxon>
        <taxon>Dothideomycetidae</taxon>
        <taxon>Mycosphaerellales</taxon>
        <taxon>Teratosphaeriaceae</taxon>
        <taxon>Salinomyces</taxon>
    </lineage>
</organism>
<keyword evidence="2" id="KW-1185">Reference proteome</keyword>
<dbReference type="AlphaFoldDB" id="A0A4U0U8W6"/>
<dbReference type="Gene3D" id="3.40.30.10">
    <property type="entry name" value="Glutaredoxin"/>
    <property type="match status" value="1"/>
</dbReference>
<dbReference type="Proteomes" id="UP000308549">
    <property type="component" value="Unassembled WGS sequence"/>
</dbReference>
<evidence type="ECO:0000313" key="1">
    <source>
        <dbReference type="EMBL" id="TKA31112.1"/>
    </source>
</evidence>
<sequence>MAAHIDPTVATILDRHHPTDSDDEDALIASLETEEDDNAHLSAHRENRLAQLHAELSRAKSLKTTAHGTYQELRDESELLNITTTTDLCVVHFFHPDFHRCGVMSDRLRVLAEKHFDTRFIGINVEHAPFVVVKLGVKVLPCVIAFKGGVGVDRIIGFEGLGGKTDGVTVRELEARLLGAGVLVRKKMNAEDEWRRVEREREERKEVYDDDDGWD</sequence>
<evidence type="ECO:0008006" key="3">
    <source>
        <dbReference type="Google" id="ProtNLM"/>
    </source>
</evidence>
<proteinExistence type="predicted"/>
<protein>
    <recommendedName>
        <fullName evidence="3">Thioredoxin-like protein</fullName>
    </recommendedName>
</protein>
<dbReference type="InterPro" id="IPR036249">
    <property type="entry name" value="Thioredoxin-like_sf"/>
</dbReference>